<feature type="domain" description="L,D-TPase catalytic" evidence="7">
    <location>
        <begin position="36"/>
        <end position="167"/>
    </location>
</feature>
<keyword evidence="9" id="KW-1185">Reference proteome</keyword>
<keyword evidence="4 6" id="KW-0573">Peptidoglycan synthesis</keyword>
<feature type="active site" description="Nucleophile" evidence="6">
    <location>
        <position position="139"/>
    </location>
</feature>
<comment type="pathway">
    <text evidence="1 6">Cell wall biogenesis; peptidoglycan biosynthesis.</text>
</comment>
<feature type="active site" description="Proton donor/acceptor" evidence="6">
    <location>
        <position position="131"/>
    </location>
</feature>
<protein>
    <submittedName>
        <fullName evidence="8">Murein L,D-transpeptidase YafK</fullName>
    </submittedName>
</protein>
<evidence type="ECO:0000256" key="5">
    <source>
        <dbReference type="ARBA" id="ARBA00023316"/>
    </source>
</evidence>
<accession>A0A7W9W563</accession>
<keyword evidence="2" id="KW-0808">Transferase</keyword>
<dbReference type="SUPFAM" id="SSF141523">
    <property type="entry name" value="L,D-transpeptidase catalytic domain-like"/>
    <property type="match status" value="1"/>
</dbReference>
<comment type="caution">
    <text evidence="8">The sequence shown here is derived from an EMBL/GenBank/DDBJ whole genome shotgun (WGS) entry which is preliminary data.</text>
</comment>
<dbReference type="GO" id="GO:0016740">
    <property type="term" value="F:transferase activity"/>
    <property type="evidence" value="ECO:0007669"/>
    <property type="project" value="UniProtKB-KW"/>
</dbReference>
<dbReference type="PANTHER" id="PTHR36699">
    <property type="entry name" value="LD-TRANSPEPTIDASE"/>
    <property type="match status" value="1"/>
</dbReference>
<dbReference type="PROSITE" id="PS52029">
    <property type="entry name" value="LD_TPASE"/>
    <property type="match status" value="1"/>
</dbReference>
<proteinExistence type="predicted"/>
<evidence type="ECO:0000256" key="1">
    <source>
        <dbReference type="ARBA" id="ARBA00004752"/>
    </source>
</evidence>
<gene>
    <name evidence="8" type="ORF">HNQ39_000019</name>
</gene>
<evidence type="ECO:0000313" key="9">
    <source>
        <dbReference type="Proteomes" id="UP000520814"/>
    </source>
</evidence>
<dbReference type="Pfam" id="PF03734">
    <property type="entry name" value="YkuD"/>
    <property type="match status" value="1"/>
</dbReference>
<dbReference type="Proteomes" id="UP000520814">
    <property type="component" value="Unassembled WGS sequence"/>
</dbReference>
<dbReference type="GO" id="GO:0071555">
    <property type="term" value="P:cell wall organization"/>
    <property type="evidence" value="ECO:0007669"/>
    <property type="project" value="UniProtKB-UniRule"/>
</dbReference>
<dbReference type="GO" id="GO:0009252">
    <property type="term" value="P:peptidoglycan biosynthetic process"/>
    <property type="evidence" value="ECO:0007669"/>
    <property type="project" value="UniProtKB-UniPathway"/>
</dbReference>
<dbReference type="EMBL" id="JACHGW010000001">
    <property type="protein sequence ID" value="MBB6048257.1"/>
    <property type="molecule type" value="Genomic_DNA"/>
</dbReference>
<dbReference type="GO" id="GO:0008360">
    <property type="term" value="P:regulation of cell shape"/>
    <property type="evidence" value="ECO:0007669"/>
    <property type="project" value="UniProtKB-UniRule"/>
</dbReference>
<evidence type="ECO:0000256" key="4">
    <source>
        <dbReference type="ARBA" id="ARBA00022984"/>
    </source>
</evidence>
<keyword evidence="3 6" id="KW-0133">Cell shape</keyword>
<dbReference type="CDD" id="cd16913">
    <property type="entry name" value="YkuD_like"/>
    <property type="match status" value="1"/>
</dbReference>
<evidence type="ECO:0000256" key="3">
    <source>
        <dbReference type="ARBA" id="ARBA00022960"/>
    </source>
</evidence>
<evidence type="ECO:0000256" key="2">
    <source>
        <dbReference type="ARBA" id="ARBA00022679"/>
    </source>
</evidence>
<evidence type="ECO:0000256" key="6">
    <source>
        <dbReference type="PROSITE-ProRule" id="PRU01373"/>
    </source>
</evidence>
<organism evidence="8 9">
    <name type="scientific">Armatimonas rosea</name>
    <dbReference type="NCBI Taxonomy" id="685828"/>
    <lineage>
        <taxon>Bacteria</taxon>
        <taxon>Bacillati</taxon>
        <taxon>Armatimonadota</taxon>
        <taxon>Armatimonadia</taxon>
        <taxon>Armatimonadales</taxon>
        <taxon>Armatimonadaceae</taxon>
        <taxon>Armatimonas</taxon>
    </lineage>
</organism>
<reference evidence="8 9" key="1">
    <citation type="submission" date="2020-08" db="EMBL/GenBank/DDBJ databases">
        <title>Genomic Encyclopedia of Type Strains, Phase IV (KMG-IV): sequencing the most valuable type-strain genomes for metagenomic binning, comparative biology and taxonomic classification.</title>
        <authorList>
            <person name="Goeker M."/>
        </authorList>
    </citation>
    <scope>NUCLEOTIDE SEQUENCE [LARGE SCALE GENOMIC DNA]</scope>
    <source>
        <strain evidence="8 9">DSM 23562</strain>
    </source>
</reference>
<dbReference type="PANTHER" id="PTHR36699:SF1">
    <property type="entry name" value="L,D-TRANSPEPTIDASE YAFK-RELATED"/>
    <property type="match status" value="1"/>
</dbReference>
<dbReference type="UniPathway" id="UPA00219"/>
<keyword evidence="5 6" id="KW-0961">Cell wall biogenesis/degradation</keyword>
<dbReference type="InterPro" id="IPR005490">
    <property type="entry name" value="LD_TPept_cat_dom"/>
</dbReference>
<dbReference type="RefSeq" id="WP_184191667.1">
    <property type="nucleotide sequence ID" value="NZ_JACHGW010000001.1"/>
</dbReference>
<name>A0A7W9W563_ARMRO</name>
<evidence type="ECO:0000313" key="8">
    <source>
        <dbReference type="EMBL" id="MBB6048257.1"/>
    </source>
</evidence>
<sequence>MQRTLAEAMETYGPVMRRRFVPACKRAGIAFPPKRLLLLAFKDEKSLEVWGANGGGRYKLLTRYSVQAASGSPGVKRRQGDRQVPEGFYKLTALNPSSRFHLSFRVDYPNKDDLAHATVPREQLGGDIYVHGNCVSIGCLALGDASIEELFPLVATVGLKNSRIWIAPCDLRSRPAPPADDPWVARLYQRLTLALKPFRR</sequence>
<evidence type="ECO:0000259" key="7">
    <source>
        <dbReference type="PROSITE" id="PS52029"/>
    </source>
</evidence>
<dbReference type="AlphaFoldDB" id="A0A7W9W563"/>
<dbReference type="InterPro" id="IPR038063">
    <property type="entry name" value="Transpep_catalytic_dom"/>
</dbReference>